<keyword evidence="2" id="KW-1185">Reference proteome</keyword>
<dbReference type="AlphaFoldDB" id="A0AAQ3PRW3"/>
<evidence type="ECO:0000313" key="2">
    <source>
        <dbReference type="Proteomes" id="UP001341281"/>
    </source>
</evidence>
<dbReference type="EMBL" id="CP144746">
    <property type="protein sequence ID" value="WVZ57042.1"/>
    <property type="molecule type" value="Genomic_DNA"/>
</dbReference>
<feature type="non-terminal residue" evidence="1">
    <location>
        <position position="105"/>
    </location>
</feature>
<sequence>IECLAYDPAVSPHYEAFLIPFLPDEPSKSTMRSEWPPASYALQVFSSATGSWEERRFVREGRAAGSVADLKSFRYLVWERLAKHAVYWREALYVFCKNGGFFMRD</sequence>
<dbReference type="Proteomes" id="UP001341281">
    <property type="component" value="Chromosome 02"/>
</dbReference>
<gene>
    <name evidence="1" type="ORF">U9M48_007484</name>
</gene>
<reference evidence="1 2" key="1">
    <citation type="submission" date="2024-02" db="EMBL/GenBank/DDBJ databases">
        <title>High-quality chromosome-scale genome assembly of Pensacola bahiagrass (Paspalum notatum Flugge var. saurae).</title>
        <authorList>
            <person name="Vega J.M."/>
            <person name="Podio M."/>
            <person name="Orjuela J."/>
            <person name="Siena L.A."/>
            <person name="Pessino S.C."/>
            <person name="Combes M.C."/>
            <person name="Mariac C."/>
            <person name="Albertini E."/>
            <person name="Pupilli F."/>
            <person name="Ortiz J.P.A."/>
            <person name="Leblanc O."/>
        </authorList>
    </citation>
    <scope>NUCLEOTIDE SEQUENCE [LARGE SCALE GENOMIC DNA]</scope>
    <source>
        <strain evidence="1">R1</strain>
        <tissue evidence="1">Leaf</tissue>
    </source>
</reference>
<organism evidence="1 2">
    <name type="scientific">Paspalum notatum var. saurae</name>
    <dbReference type="NCBI Taxonomy" id="547442"/>
    <lineage>
        <taxon>Eukaryota</taxon>
        <taxon>Viridiplantae</taxon>
        <taxon>Streptophyta</taxon>
        <taxon>Embryophyta</taxon>
        <taxon>Tracheophyta</taxon>
        <taxon>Spermatophyta</taxon>
        <taxon>Magnoliopsida</taxon>
        <taxon>Liliopsida</taxon>
        <taxon>Poales</taxon>
        <taxon>Poaceae</taxon>
        <taxon>PACMAD clade</taxon>
        <taxon>Panicoideae</taxon>
        <taxon>Andropogonodae</taxon>
        <taxon>Paspaleae</taxon>
        <taxon>Paspalinae</taxon>
        <taxon>Paspalum</taxon>
    </lineage>
</organism>
<proteinExistence type="predicted"/>
<protein>
    <submittedName>
        <fullName evidence="1">Uncharacterized protein</fullName>
    </submittedName>
</protein>
<evidence type="ECO:0000313" key="1">
    <source>
        <dbReference type="EMBL" id="WVZ57042.1"/>
    </source>
</evidence>
<dbReference type="PANTHER" id="PTHR34591">
    <property type="entry name" value="OS03G0653100 PROTEIN-RELATED"/>
    <property type="match status" value="1"/>
</dbReference>
<name>A0AAQ3PRW3_PASNO</name>
<accession>A0AAQ3PRW3</accession>